<sequence>MGKSLPLSIASTLVKGRKYKLALVGLQFAYLGYQVLKKRRKKRTAADRSVSKSK</sequence>
<name>A0A4R6TGB1_9FLAO</name>
<protein>
    <submittedName>
        <fullName evidence="1">Uncharacterized protein</fullName>
    </submittedName>
</protein>
<dbReference type="Proteomes" id="UP000295468">
    <property type="component" value="Unassembled WGS sequence"/>
</dbReference>
<dbReference type="RefSeq" id="WP_166636714.1">
    <property type="nucleotide sequence ID" value="NZ_SNYI01000003.1"/>
</dbReference>
<dbReference type="AlphaFoldDB" id="A0A4R6TGB1"/>
<organism evidence="1 2">
    <name type="scientific">Zeaxanthinibacter enoshimensis</name>
    <dbReference type="NCBI Taxonomy" id="392009"/>
    <lineage>
        <taxon>Bacteria</taxon>
        <taxon>Pseudomonadati</taxon>
        <taxon>Bacteroidota</taxon>
        <taxon>Flavobacteriia</taxon>
        <taxon>Flavobacteriales</taxon>
        <taxon>Flavobacteriaceae</taxon>
        <taxon>Zeaxanthinibacter</taxon>
    </lineage>
</organism>
<proteinExistence type="predicted"/>
<dbReference type="EMBL" id="SNYI01000003">
    <property type="protein sequence ID" value="TDQ29078.1"/>
    <property type="molecule type" value="Genomic_DNA"/>
</dbReference>
<accession>A0A4R6TGB1</accession>
<reference evidence="1 2" key="1">
    <citation type="submission" date="2019-03" db="EMBL/GenBank/DDBJ databases">
        <title>Genomic Encyclopedia of Archaeal and Bacterial Type Strains, Phase II (KMG-II): from individual species to whole genera.</title>
        <authorList>
            <person name="Goeker M."/>
        </authorList>
    </citation>
    <scope>NUCLEOTIDE SEQUENCE [LARGE SCALE GENOMIC DNA]</scope>
    <source>
        <strain evidence="1 2">DSM 18435</strain>
    </source>
</reference>
<evidence type="ECO:0000313" key="2">
    <source>
        <dbReference type="Proteomes" id="UP000295468"/>
    </source>
</evidence>
<evidence type="ECO:0000313" key="1">
    <source>
        <dbReference type="EMBL" id="TDQ29078.1"/>
    </source>
</evidence>
<comment type="caution">
    <text evidence="1">The sequence shown here is derived from an EMBL/GenBank/DDBJ whole genome shotgun (WGS) entry which is preliminary data.</text>
</comment>
<gene>
    <name evidence="1" type="ORF">CLV82_2528</name>
</gene>
<keyword evidence="2" id="KW-1185">Reference proteome</keyword>